<gene>
    <name evidence="7" type="ORF">WN944_015042</name>
</gene>
<dbReference type="InterPro" id="IPR031100">
    <property type="entry name" value="LOG_fam"/>
</dbReference>
<proteinExistence type="inferred from homology"/>
<dbReference type="EC" id="3.2.2.n1" evidence="2"/>
<dbReference type="SUPFAM" id="SSF102405">
    <property type="entry name" value="MCP/YpsA-like"/>
    <property type="match status" value="1"/>
</dbReference>
<comment type="function">
    <text evidence="4">Cytokinin-activating enzyme working in the direct activation pathway. Phosphoribohydrolase that converts inactive cytokinin nucleotides to the biologically active free-base forms.</text>
</comment>
<dbReference type="GO" id="GO:0009691">
    <property type="term" value="P:cytokinin biosynthetic process"/>
    <property type="evidence" value="ECO:0007669"/>
    <property type="project" value="UniProtKB-KW"/>
</dbReference>
<comment type="caution">
    <text evidence="7">The sequence shown here is derived from an EMBL/GenBank/DDBJ whole genome shotgun (WGS) entry which is preliminary data.</text>
</comment>
<keyword evidence="3" id="KW-0203">Cytokinin biosynthesis</keyword>
<dbReference type="PANTHER" id="PTHR31223">
    <property type="entry name" value="LOG FAMILY PROTEIN YJL055W"/>
    <property type="match status" value="1"/>
</dbReference>
<evidence type="ECO:0000256" key="3">
    <source>
        <dbReference type="ARBA" id="ARBA00022712"/>
    </source>
</evidence>
<dbReference type="Pfam" id="PF03641">
    <property type="entry name" value="Lysine_decarbox"/>
    <property type="match status" value="1"/>
</dbReference>
<comment type="catalytic activity">
    <reaction evidence="5">
        <text>N(6)-(dimethylallyl)adenosine 5'-phosphate + H2O = N(6)-dimethylallyladenine + D-ribose 5-phosphate</text>
        <dbReference type="Rhea" id="RHEA:48560"/>
        <dbReference type="ChEBI" id="CHEBI:15377"/>
        <dbReference type="ChEBI" id="CHEBI:17660"/>
        <dbReference type="ChEBI" id="CHEBI:57526"/>
        <dbReference type="ChEBI" id="CHEBI:78346"/>
        <dbReference type="EC" id="3.2.2.n1"/>
    </reaction>
</comment>
<dbReference type="GO" id="GO:0016799">
    <property type="term" value="F:hydrolase activity, hydrolyzing N-glycosyl compounds"/>
    <property type="evidence" value="ECO:0007669"/>
    <property type="project" value="TreeGrafter"/>
</dbReference>
<dbReference type="EMBL" id="JBCGBO010000005">
    <property type="protein sequence ID" value="KAK9199849.1"/>
    <property type="molecule type" value="Genomic_DNA"/>
</dbReference>
<evidence type="ECO:0000256" key="1">
    <source>
        <dbReference type="ARBA" id="ARBA00006763"/>
    </source>
</evidence>
<evidence type="ECO:0000313" key="7">
    <source>
        <dbReference type="EMBL" id="KAK9199849.1"/>
    </source>
</evidence>
<dbReference type="Gene3D" id="3.40.50.450">
    <property type="match status" value="1"/>
</dbReference>
<dbReference type="Proteomes" id="UP001428341">
    <property type="component" value="Unassembled WGS sequence"/>
</dbReference>
<organism evidence="7 8">
    <name type="scientific">Citrus x changshan-huyou</name>
    <dbReference type="NCBI Taxonomy" id="2935761"/>
    <lineage>
        <taxon>Eukaryota</taxon>
        <taxon>Viridiplantae</taxon>
        <taxon>Streptophyta</taxon>
        <taxon>Embryophyta</taxon>
        <taxon>Tracheophyta</taxon>
        <taxon>Spermatophyta</taxon>
        <taxon>Magnoliopsida</taxon>
        <taxon>eudicotyledons</taxon>
        <taxon>Gunneridae</taxon>
        <taxon>Pentapetalae</taxon>
        <taxon>rosids</taxon>
        <taxon>malvids</taxon>
        <taxon>Sapindales</taxon>
        <taxon>Rutaceae</taxon>
        <taxon>Aurantioideae</taxon>
        <taxon>Citrus</taxon>
    </lineage>
</organism>
<reference evidence="7 8" key="1">
    <citation type="submission" date="2024-05" db="EMBL/GenBank/DDBJ databases">
        <title>Haplotype-resolved chromosome-level genome assembly of Huyou (Citrus changshanensis).</title>
        <authorList>
            <person name="Miao C."/>
            <person name="Chen W."/>
            <person name="Wu Y."/>
            <person name="Wang L."/>
            <person name="Zhao S."/>
            <person name="Grierson D."/>
            <person name="Xu C."/>
            <person name="Chen K."/>
        </authorList>
    </citation>
    <scope>NUCLEOTIDE SEQUENCE [LARGE SCALE GENOMIC DNA]</scope>
    <source>
        <strain evidence="7">01-14</strain>
        <tissue evidence="7">Leaf</tissue>
    </source>
</reference>
<evidence type="ECO:0000313" key="8">
    <source>
        <dbReference type="Proteomes" id="UP001428341"/>
    </source>
</evidence>
<evidence type="ECO:0000256" key="5">
    <source>
        <dbReference type="ARBA" id="ARBA00047718"/>
    </source>
</evidence>
<name>A0AAP0QM55_9ROSI</name>
<keyword evidence="8" id="KW-1185">Reference proteome</keyword>
<comment type="similarity">
    <text evidence="1">Belongs to the LOG family.</text>
</comment>
<sequence>MAAASSKQLKNICVLSGFRYRKYKEFVQATIDLGCATPERKQHLVYERGDQVLSKLISEVIFVRESQVLGIIPKVLQPLGYLPNPPIGEELVVSNMQERIYEILNHANVFVFFSGDLATLEALIKIASWAHLNIHKKTHKFVKC</sequence>
<evidence type="ECO:0000256" key="4">
    <source>
        <dbReference type="ARBA" id="ARBA00024884"/>
    </source>
</evidence>
<dbReference type="GO" id="GO:0005829">
    <property type="term" value="C:cytosol"/>
    <property type="evidence" value="ECO:0007669"/>
    <property type="project" value="TreeGrafter"/>
</dbReference>
<evidence type="ECO:0000256" key="6">
    <source>
        <dbReference type="ARBA" id="ARBA00049153"/>
    </source>
</evidence>
<evidence type="ECO:0000256" key="2">
    <source>
        <dbReference type="ARBA" id="ARBA00012205"/>
    </source>
</evidence>
<dbReference type="AlphaFoldDB" id="A0AAP0QM55"/>
<dbReference type="GO" id="GO:0005634">
    <property type="term" value="C:nucleus"/>
    <property type="evidence" value="ECO:0007669"/>
    <property type="project" value="TreeGrafter"/>
</dbReference>
<accession>A0AAP0QM55</accession>
<dbReference type="PANTHER" id="PTHR31223:SF84">
    <property type="entry name" value="CYTOKININ RIBOSIDE 5'-MONOPHOSPHATE PHOSPHORIBOHYDROLASE"/>
    <property type="match status" value="1"/>
</dbReference>
<protein>
    <recommendedName>
        <fullName evidence="2">cytokinin riboside 5'-monophosphate phosphoribohydrolase</fullName>
        <ecNumber evidence="2">3.2.2.n1</ecNumber>
    </recommendedName>
</protein>
<comment type="catalytic activity">
    <reaction evidence="6">
        <text>9-ribosyl-trans-zeatin 5'-phosphate + H2O = trans-zeatin + D-ribose 5-phosphate</text>
        <dbReference type="Rhea" id="RHEA:48564"/>
        <dbReference type="ChEBI" id="CHEBI:15377"/>
        <dbReference type="ChEBI" id="CHEBI:16522"/>
        <dbReference type="ChEBI" id="CHEBI:78346"/>
        <dbReference type="ChEBI" id="CHEBI:87947"/>
        <dbReference type="EC" id="3.2.2.n1"/>
    </reaction>
</comment>